<protein>
    <submittedName>
        <fullName evidence="9">Ammonium transporter Rh type A isoform X1</fullName>
    </submittedName>
</protein>
<dbReference type="GeneID" id="108568040"/>
<dbReference type="InterPro" id="IPR029020">
    <property type="entry name" value="Ammonium/urea_transptr"/>
</dbReference>
<evidence type="ECO:0000313" key="8">
    <source>
        <dbReference type="Proteomes" id="UP000695000"/>
    </source>
</evidence>
<evidence type="ECO:0000256" key="5">
    <source>
        <dbReference type="ARBA" id="ARBA00023136"/>
    </source>
</evidence>
<keyword evidence="4 6" id="KW-1133">Transmembrane helix</keyword>
<sequence>MKQLDVYSIARCEHSVIIVFLQLILISVFLVCTIYDVQADASETRNSLHYVYGGFKPESNSIYKFYNMFQDVHVMIFVGFGFLMTFMKRYGFSAVGFNFLVAALLVQWAILCNGFYHMDENYKIPISIVSLLKGDVAVATVLISMGAVLGRTSHMQLIFMGLLEIAFFSFNEYIAAKFFIVTDAGDSMFVHAFGAYFGLAVSFVLTRKQKLTDEERSMEASSYMSDMFAMIGTVFLWAFWPSFNSAELEGDAQHRAIINTYLSLTASCVVAYAFSSAFTPHHKFDMVHIQNSTLAGGVSIGTMANLMVQPFGALIIGSMAGVLSVIGYCFITPWVDNKLKVKDTCGVHNLHGMPALLAGAGGALFAFLASEDSYKMGLYQIFPAMASPDLKATDEYPLLEGGLGRTSAQQAGYQLAALGCTLGIAIVSGLFTGLFVSSPLTSGQSRNGAYKDDPCWLIHEHEHPTELPLKVSTVSEHVTDIHPPTIVTTPQI</sequence>
<feature type="transmembrane region" description="Helical" evidence="6">
    <location>
        <begin position="188"/>
        <end position="206"/>
    </location>
</feature>
<dbReference type="SUPFAM" id="SSF111352">
    <property type="entry name" value="Ammonium transporter"/>
    <property type="match status" value="1"/>
</dbReference>
<feature type="transmembrane region" description="Helical" evidence="6">
    <location>
        <begin position="227"/>
        <end position="244"/>
    </location>
</feature>
<evidence type="ECO:0000256" key="4">
    <source>
        <dbReference type="ARBA" id="ARBA00022989"/>
    </source>
</evidence>
<dbReference type="InterPro" id="IPR002229">
    <property type="entry name" value="RhesusRHD"/>
</dbReference>
<dbReference type="Proteomes" id="UP000695000">
    <property type="component" value="Unplaced"/>
</dbReference>
<evidence type="ECO:0000256" key="3">
    <source>
        <dbReference type="ARBA" id="ARBA00022692"/>
    </source>
</evidence>
<gene>
    <name evidence="9" type="primary">LOC108568040</name>
</gene>
<feature type="transmembrane region" description="Helical" evidence="6">
    <location>
        <begin position="65"/>
        <end position="83"/>
    </location>
</feature>
<dbReference type="Pfam" id="PF00909">
    <property type="entry name" value="Ammonium_transp"/>
    <property type="match status" value="1"/>
</dbReference>
<feature type="transmembrane region" description="Helical" evidence="6">
    <location>
        <begin position="16"/>
        <end position="37"/>
    </location>
</feature>
<comment type="subcellular location">
    <subcellularLocation>
        <location evidence="1">Membrane</location>
        <topology evidence="1">Multi-pass membrane protein</topology>
    </subcellularLocation>
</comment>
<evidence type="ECO:0000256" key="6">
    <source>
        <dbReference type="SAM" id="Phobius"/>
    </source>
</evidence>
<dbReference type="PRINTS" id="PR00342">
    <property type="entry name" value="RHESUSRHD"/>
</dbReference>
<dbReference type="Gene3D" id="1.10.3430.10">
    <property type="entry name" value="Ammonium transporter AmtB like domains"/>
    <property type="match status" value="1"/>
</dbReference>
<comment type="similarity">
    <text evidence="2">Belongs to the ammonium transporter (TC 2.A.49) family. Rh subfamily.</text>
</comment>
<evidence type="ECO:0000256" key="2">
    <source>
        <dbReference type="ARBA" id="ARBA00011036"/>
    </source>
</evidence>
<dbReference type="RefSeq" id="XP_017784381.1">
    <property type="nucleotide sequence ID" value="XM_017928892.1"/>
</dbReference>
<organism evidence="8 9">
    <name type="scientific">Nicrophorus vespilloides</name>
    <name type="common">Boreal carrion beetle</name>
    <dbReference type="NCBI Taxonomy" id="110193"/>
    <lineage>
        <taxon>Eukaryota</taxon>
        <taxon>Metazoa</taxon>
        <taxon>Ecdysozoa</taxon>
        <taxon>Arthropoda</taxon>
        <taxon>Hexapoda</taxon>
        <taxon>Insecta</taxon>
        <taxon>Pterygota</taxon>
        <taxon>Neoptera</taxon>
        <taxon>Endopterygota</taxon>
        <taxon>Coleoptera</taxon>
        <taxon>Polyphaga</taxon>
        <taxon>Staphyliniformia</taxon>
        <taxon>Silphidae</taxon>
        <taxon>Nicrophorinae</taxon>
        <taxon>Nicrophorus</taxon>
    </lineage>
</organism>
<keyword evidence="8" id="KW-1185">Reference proteome</keyword>
<feature type="transmembrane region" description="Helical" evidence="6">
    <location>
        <begin position="413"/>
        <end position="436"/>
    </location>
</feature>
<proteinExistence type="inferred from homology"/>
<feature type="transmembrane region" description="Helical" evidence="6">
    <location>
        <begin position="95"/>
        <end position="116"/>
    </location>
</feature>
<name>A0ABM1NC31_NICVS</name>
<keyword evidence="5 6" id="KW-0472">Membrane</keyword>
<dbReference type="PANTHER" id="PTHR11730:SF60">
    <property type="entry name" value="RH50, ISOFORM D"/>
    <property type="match status" value="1"/>
</dbReference>
<dbReference type="InterPro" id="IPR024041">
    <property type="entry name" value="NH4_transpt_AmtB-like_dom"/>
</dbReference>
<feature type="transmembrane region" description="Helical" evidence="6">
    <location>
        <begin position="347"/>
        <end position="369"/>
    </location>
</feature>
<feature type="transmembrane region" description="Helical" evidence="6">
    <location>
        <begin position="314"/>
        <end position="335"/>
    </location>
</feature>
<reference evidence="9" key="1">
    <citation type="submission" date="2025-08" db="UniProtKB">
        <authorList>
            <consortium name="RefSeq"/>
        </authorList>
    </citation>
    <scope>IDENTIFICATION</scope>
    <source>
        <tissue evidence="9">Whole Larva</tissue>
    </source>
</reference>
<feature type="transmembrane region" description="Helical" evidence="6">
    <location>
        <begin position="256"/>
        <end position="275"/>
    </location>
</feature>
<dbReference type="PANTHER" id="PTHR11730">
    <property type="entry name" value="AMMONIUM TRANSPORTER"/>
    <property type="match status" value="1"/>
</dbReference>
<feature type="transmembrane region" description="Helical" evidence="6">
    <location>
        <begin position="157"/>
        <end position="176"/>
    </location>
</feature>
<feature type="domain" description="Ammonium transporter AmtB-like" evidence="7">
    <location>
        <begin position="48"/>
        <end position="437"/>
    </location>
</feature>
<accession>A0ABM1NC31</accession>
<evidence type="ECO:0000256" key="1">
    <source>
        <dbReference type="ARBA" id="ARBA00004141"/>
    </source>
</evidence>
<keyword evidence="3 6" id="KW-0812">Transmembrane</keyword>
<evidence type="ECO:0000259" key="7">
    <source>
        <dbReference type="Pfam" id="PF00909"/>
    </source>
</evidence>
<evidence type="ECO:0000313" key="9">
    <source>
        <dbReference type="RefSeq" id="XP_017784381.1"/>
    </source>
</evidence>
<feature type="transmembrane region" description="Helical" evidence="6">
    <location>
        <begin position="128"/>
        <end position="150"/>
    </location>
</feature>